<reference evidence="21" key="1">
    <citation type="journal article" date="2019" name="Int. J. Syst. Evol. Microbiol.">
        <title>The Global Catalogue of Microorganisms (GCM) 10K type strain sequencing project: providing services to taxonomists for standard genome sequencing and annotation.</title>
        <authorList>
            <consortium name="The Broad Institute Genomics Platform"/>
            <consortium name="The Broad Institute Genome Sequencing Center for Infectious Disease"/>
            <person name="Wu L."/>
            <person name="Ma J."/>
        </authorList>
    </citation>
    <scope>NUCLEOTIDE SEQUENCE [LARGE SCALE GENOMIC DNA]</scope>
    <source>
        <strain evidence="21">JCM 14370</strain>
    </source>
</reference>
<dbReference type="Gene3D" id="3.30.70.380">
    <property type="entry name" value="Ferrodoxin-fold anticodon-binding domain"/>
    <property type="match status" value="1"/>
</dbReference>
<dbReference type="Pfam" id="PF17759">
    <property type="entry name" value="tRNA_synthFbeta"/>
    <property type="match status" value="1"/>
</dbReference>
<dbReference type="SUPFAM" id="SSF54991">
    <property type="entry name" value="Anticodon-binding domain of PheRS"/>
    <property type="match status" value="1"/>
</dbReference>
<feature type="domain" description="TRNA-binding" evidence="17">
    <location>
        <begin position="39"/>
        <end position="165"/>
    </location>
</feature>
<dbReference type="SUPFAM" id="SSF50249">
    <property type="entry name" value="Nucleic acid-binding proteins"/>
    <property type="match status" value="1"/>
</dbReference>
<dbReference type="Pfam" id="PF03483">
    <property type="entry name" value="B3_4"/>
    <property type="match status" value="1"/>
</dbReference>
<comment type="cofactor">
    <cofactor evidence="15">
        <name>Mg(2+)</name>
        <dbReference type="ChEBI" id="CHEBI:18420"/>
    </cofactor>
    <text evidence="15">Binds 2 magnesium ions per tetramer.</text>
</comment>
<evidence type="ECO:0000256" key="4">
    <source>
        <dbReference type="ARBA" id="ARBA00022490"/>
    </source>
</evidence>
<keyword evidence="9 15" id="KW-0067">ATP-binding</keyword>
<keyword evidence="7 15" id="KW-0479">Metal-binding</keyword>
<dbReference type="RefSeq" id="WP_189007109.1">
    <property type="nucleotide sequence ID" value="NZ_BMOD01000026.1"/>
</dbReference>
<dbReference type="InterPro" id="IPR004532">
    <property type="entry name" value="Phe-tRNA-ligase_IIc_bsu_bact"/>
</dbReference>
<comment type="caution">
    <text evidence="20">The sequence shown here is derived from an EMBL/GenBank/DDBJ whole genome shotgun (WGS) entry which is preliminary data.</text>
</comment>
<dbReference type="Gene3D" id="2.40.50.140">
    <property type="entry name" value="Nucleic acid-binding proteins"/>
    <property type="match status" value="1"/>
</dbReference>
<comment type="catalytic activity">
    <reaction evidence="14 15">
        <text>tRNA(Phe) + L-phenylalanine + ATP = L-phenylalanyl-tRNA(Phe) + AMP + diphosphate + H(+)</text>
        <dbReference type="Rhea" id="RHEA:19413"/>
        <dbReference type="Rhea" id="RHEA-COMP:9668"/>
        <dbReference type="Rhea" id="RHEA-COMP:9699"/>
        <dbReference type="ChEBI" id="CHEBI:15378"/>
        <dbReference type="ChEBI" id="CHEBI:30616"/>
        <dbReference type="ChEBI" id="CHEBI:33019"/>
        <dbReference type="ChEBI" id="CHEBI:58095"/>
        <dbReference type="ChEBI" id="CHEBI:78442"/>
        <dbReference type="ChEBI" id="CHEBI:78531"/>
        <dbReference type="ChEBI" id="CHEBI:456215"/>
        <dbReference type="EC" id="6.1.1.20"/>
    </reaction>
</comment>
<dbReference type="InterPro" id="IPR002547">
    <property type="entry name" value="tRNA-bd_dom"/>
</dbReference>
<evidence type="ECO:0000256" key="1">
    <source>
        <dbReference type="ARBA" id="ARBA00004496"/>
    </source>
</evidence>
<keyword evidence="21" id="KW-1185">Reference proteome</keyword>
<feature type="domain" description="FDX-ACB" evidence="18">
    <location>
        <begin position="719"/>
        <end position="810"/>
    </location>
</feature>
<evidence type="ECO:0000256" key="16">
    <source>
        <dbReference type="PROSITE-ProRule" id="PRU00209"/>
    </source>
</evidence>
<feature type="binding site" evidence="15">
    <location>
        <position position="491"/>
    </location>
    <ligand>
        <name>Mg(2+)</name>
        <dbReference type="ChEBI" id="CHEBI:18420"/>
        <note>shared with alpha subunit</note>
    </ligand>
</feature>
<keyword evidence="13 15" id="KW-0030">Aminoacyl-tRNA synthetase</keyword>
<dbReference type="SMART" id="SM00874">
    <property type="entry name" value="B5"/>
    <property type="match status" value="1"/>
</dbReference>
<comment type="similarity">
    <text evidence="2 15">Belongs to the phenylalanyl-tRNA synthetase beta subunit family. Type 1 subfamily.</text>
</comment>
<dbReference type="InterPro" id="IPR036690">
    <property type="entry name" value="Fdx_antiC-bd_sf"/>
</dbReference>
<comment type="subunit">
    <text evidence="3 15">Tetramer of two alpha and two beta subunits.</text>
</comment>
<dbReference type="InterPro" id="IPR045060">
    <property type="entry name" value="Phe-tRNA-ligase_IIc_bsu"/>
</dbReference>
<organism evidence="20 21">
    <name type="scientific">Deinococcus roseus</name>
    <dbReference type="NCBI Taxonomy" id="392414"/>
    <lineage>
        <taxon>Bacteria</taxon>
        <taxon>Thermotogati</taxon>
        <taxon>Deinococcota</taxon>
        <taxon>Deinococci</taxon>
        <taxon>Deinococcales</taxon>
        <taxon>Deinococcaceae</taxon>
        <taxon>Deinococcus</taxon>
    </lineage>
</organism>
<dbReference type="EC" id="6.1.1.20" evidence="15"/>
<gene>
    <name evidence="15 20" type="primary">pheT</name>
    <name evidence="20" type="ORF">GCM10008938_44110</name>
</gene>
<accession>A0ABQ2DEZ7</accession>
<dbReference type="CDD" id="cd02796">
    <property type="entry name" value="tRNA_bind_bactPheRS"/>
    <property type="match status" value="1"/>
</dbReference>
<keyword evidence="6 15" id="KW-0436">Ligase</keyword>
<evidence type="ECO:0000256" key="5">
    <source>
        <dbReference type="ARBA" id="ARBA00022555"/>
    </source>
</evidence>
<proteinExistence type="inferred from homology"/>
<evidence type="ECO:0000256" key="8">
    <source>
        <dbReference type="ARBA" id="ARBA00022741"/>
    </source>
</evidence>
<dbReference type="InterPro" id="IPR041616">
    <property type="entry name" value="PheRS_beta_core"/>
</dbReference>
<dbReference type="PANTHER" id="PTHR10947:SF0">
    <property type="entry name" value="PHENYLALANINE--TRNA LIGASE BETA SUBUNIT"/>
    <property type="match status" value="1"/>
</dbReference>
<dbReference type="Gene3D" id="3.50.40.10">
    <property type="entry name" value="Phenylalanyl-trna Synthetase, Chain B, domain 3"/>
    <property type="match status" value="1"/>
</dbReference>
<dbReference type="InterPro" id="IPR020825">
    <property type="entry name" value="Phe-tRNA_synthase-like_B3/B4"/>
</dbReference>
<evidence type="ECO:0000259" key="17">
    <source>
        <dbReference type="PROSITE" id="PS50886"/>
    </source>
</evidence>
<dbReference type="NCBIfam" id="TIGR00472">
    <property type="entry name" value="pheT_bact"/>
    <property type="match status" value="1"/>
</dbReference>
<dbReference type="InterPro" id="IPR033714">
    <property type="entry name" value="tRNA_bind_bactPheRS"/>
</dbReference>
<keyword evidence="11 16" id="KW-0694">RNA-binding</keyword>
<dbReference type="Pfam" id="PF03147">
    <property type="entry name" value="FDX-ACB"/>
    <property type="match status" value="1"/>
</dbReference>
<keyword evidence="5 16" id="KW-0820">tRNA-binding</keyword>
<dbReference type="InterPro" id="IPR045864">
    <property type="entry name" value="aa-tRNA-synth_II/BPL/LPL"/>
</dbReference>
<dbReference type="SUPFAM" id="SSF55681">
    <property type="entry name" value="Class II aaRS and biotin synthetases"/>
    <property type="match status" value="1"/>
</dbReference>
<feature type="binding site" evidence="15">
    <location>
        <position position="481"/>
    </location>
    <ligand>
        <name>Mg(2+)</name>
        <dbReference type="ChEBI" id="CHEBI:18420"/>
        <note>shared with alpha subunit</note>
    </ligand>
</feature>
<dbReference type="InterPro" id="IPR005147">
    <property type="entry name" value="tRNA_synthase_B5-dom"/>
</dbReference>
<evidence type="ECO:0000259" key="18">
    <source>
        <dbReference type="PROSITE" id="PS51447"/>
    </source>
</evidence>
<dbReference type="Gene3D" id="3.30.56.10">
    <property type="match status" value="2"/>
</dbReference>
<name>A0ABQ2DEZ7_9DEIO</name>
<sequence length="812" mass="88378">MKIPYSWLKELLPAVPTAHELEPLLAQLGLPVEEIVDVSAPPAGVVYGEVLTCEPVEGTQLHKLTVNVGSSMQRTLGYTFNQKLPIEHQEFQTIVTGAPNARAGVGVAVVTPGTTLGEVTYGIRKMQGIDSWGMCASAKELGIGEGASGLLLLPMGTARPGVELKDLWAADEVLDVEVTPNRADALSVLGVARDLAAYLNLELVLPSKGLEASGEGEVKLTISQEKTILHKDPENKPRLGCDHFVARTVSGARNGPSPIWLQRRLMLAGMRPINAIVDISNYVMLELGQPTAFYDARDLPGKEIVVNYAGNESAKALDNADHELIEGQDAVIRNGEGQVIGIAGIMGGHLGRVQEDTTDVVIEAAHFDPVRLRRTSTRLGLKTDAVYRYERGVDPSLPLWAANRIAELLQSVTGATVHDGATIVDHRQPVQDILLDAGYARRLLGLDIDIQTMQQVLEKLGAKVAVDGDTLRITPPSWRIDMLIPEDAIEEIARIYGYDKLNETLPSIQVNEDNIGADRESRLRREVKQVFSGLGFQEVVTYTFTNAEEARAAKAPEPVVELRNPLTSDRTHMRTALYPSLLKVAQTNKDEARLLIFEVGHIFPKEGETERLGALMRGPLATGNWQKGIASDFYTFKALLESAGHALGADVRLKAVKDNAPEYLHPGIVGEVVWNGQSIGHIGQVHPAVAFNLGLKADLYLLDIQLPLPEREWSFSDVNRNPAALRDLAIIASKTVSYGEIEDLIHAHGGKLLEKAEVFDVYAGAPIPEGQRSIAVRLTYRGSRTLQDTEVNADLQSLIQSLKNAGLGIREQ</sequence>
<evidence type="ECO:0000256" key="13">
    <source>
        <dbReference type="ARBA" id="ARBA00023146"/>
    </source>
</evidence>
<dbReference type="InterPro" id="IPR005121">
    <property type="entry name" value="Fdx_antiC-bd"/>
</dbReference>
<dbReference type="GO" id="GO:0016874">
    <property type="term" value="F:ligase activity"/>
    <property type="evidence" value="ECO:0007669"/>
    <property type="project" value="UniProtKB-KW"/>
</dbReference>
<evidence type="ECO:0000256" key="11">
    <source>
        <dbReference type="ARBA" id="ARBA00022884"/>
    </source>
</evidence>
<feature type="domain" description="B5" evidence="19">
    <location>
        <begin position="428"/>
        <end position="503"/>
    </location>
</feature>
<evidence type="ECO:0000256" key="14">
    <source>
        <dbReference type="ARBA" id="ARBA00049255"/>
    </source>
</evidence>
<evidence type="ECO:0000256" key="6">
    <source>
        <dbReference type="ARBA" id="ARBA00022598"/>
    </source>
</evidence>
<evidence type="ECO:0000259" key="19">
    <source>
        <dbReference type="PROSITE" id="PS51483"/>
    </source>
</evidence>
<dbReference type="InterPro" id="IPR005146">
    <property type="entry name" value="B3/B4_tRNA-bd"/>
</dbReference>
<evidence type="ECO:0000256" key="9">
    <source>
        <dbReference type="ARBA" id="ARBA00022840"/>
    </source>
</evidence>
<dbReference type="Proteomes" id="UP000632222">
    <property type="component" value="Unassembled WGS sequence"/>
</dbReference>
<evidence type="ECO:0000313" key="21">
    <source>
        <dbReference type="Proteomes" id="UP000632222"/>
    </source>
</evidence>
<keyword evidence="10 15" id="KW-0460">Magnesium</keyword>
<feature type="binding site" evidence="15">
    <location>
        <position position="490"/>
    </location>
    <ligand>
        <name>Mg(2+)</name>
        <dbReference type="ChEBI" id="CHEBI:18420"/>
        <note>shared with alpha subunit</note>
    </ligand>
</feature>
<dbReference type="PANTHER" id="PTHR10947">
    <property type="entry name" value="PHENYLALANYL-TRNA SYNTHETASE BETA CHAIN AND LEUCINE-RICH REPEAT-CONTAINING PROTEIN 47"/>
    <property type="match status" value="1"/>
</dbReference>
<evidence type="ECO:0000256" key="3">
    <source>
        <dbReference type="ARBA" id="ARBA00011209"/>
    </source>
</evidence>
<evidence type="ECO:0000256" key="15">
    <source>
        <dbReference type="HAMAP-Rule" id="MF_00283"/>
    </source>
</evidence>
<dbReference type="SMART" id="SM00873">
    <property type="entry name" value="B3_4"/>
    <property type="match status" value="1"/>
</dbReference>
<evidence type="ECO:0000313" key="20">
    <source>
        <dbReference type="EMBL" id="GGJ53276.1"/>
    </source>
</evidence>
<comment type="subcellular location">
    <subcellularLocation>
        <location evidence="1 15">Cytoplasm</location>
    </subcellularLocation>
</comment>
<evidence type="ECO:0000256" key="12">
    <source>
        <dbReference type="ARBA" id="ARBA00022917"/>
    </source>
</evidence>
<evidence type="ECO:0000256" key="2">
    <source>
        <dbReference type="ARBA" id="ARBA00008653"/>
    </source>
</evidence>
<keyword evidence="12 15" id="KW-0648">Protein biosynthesis</keyword>
<dbReference type="PROSITE" id="PS51447">
    <property type="entry name" value="FDX_ACB"/>
    <property type="match status" value="1"/>
</dbReference>
<evidence type="ECO:0000256" key="10">
    <source>
        <dbReference type="ARBA" id="ARBA00022842"/>
    </source>
</evidence>
<protein>
    <recommendedName>
        <fullName evidence="15">Phenylalanine--tRNA ligase beta subunit</fullName>
        <ecNumber evidence="15">6.1.1.20</ecNumber>
    </recommendedName>
    <alternativeName>
        <fullName evidence="15">Phenylalanyl-tRNA synthetase beta subunit</fullName>
        <shortName evidence="15">PheRS</shortName>
    </alternativeName>
</protein>
<dbReference type="PROSITE" id="PS50886">
    <property type="entry name" value="TRBD"/>
    <property type="match status" value="1"/>
</dbReference>
<dbReference type="HAMAP" id="MF_00283">
    <property type="entry name" value="Phe_tRNA_synth_beta1"/>
    <property type="match status" value="1"/>
</dbReference>
<dbReference type="SUPFAM" id="SSF56037">
    <property type="entry name" value="PheT/TilS domain"/>
    <property type="match status" value="1"/>
</dbReference>
<dbReference type="SMART" id="SM00896">
    <property type="entry name" value="FDX-ACB"/>
    <property type="match status" value="1"/>
</dbReference>
<feature type="binding site" evidence="15">
    <location>
        <position position="487"/>
    </location>
    <ligand>
        <name>Mg(2+)</name>
        <dbReference type="ChEBI" id="CHEBI:18420"/>
        <note>shared with alpha subunit</note>
    </ligand>
</feature>
<dbReference type="InterPro" id="IPR012340">
    <property type="entry name" value="NA-bd_OB-fold"/>
</dbReference>
<dbReference type="Gene3D" id="3.30.930.10">
    <property type="entry name" value="Bira Bifunctional Protein, Domain 2"/>
    <property type="match status" value="1"/>
</dbReference>
<keyword evidence="4 15" id="KW-0963">Cytoplasm</keyword>
<keyword evidence="8 15" id="KW-0547">Nucleotide-binding</keyword>
<evidence type="ECO:0000256" key="7">
    <source>
        <dbReference type="ARBA" id="ARBA00022723"/>
    </source>
</evidence>
<dbReference type="PROSITE" id="PS51483">
    <property type="entry name" value="B5"/>
    <property type="match status" value="1"/>
</dbReference>
<dbReference type="CDD" id="cd00769">
    <property type="entry name" value="PheRS_beta_core"/>
    <property type="match status" value="1"/>
</dbReference>
<dbReference type="EMBL" id="BMOD01000026">
    <property type="protein sequence ID" value="GGJ53276.1"/>
    <property type="molecule type" value="Genomic_DNA"/>
</dbReference>
<dbReference type="Pfam" id="PF03484">
    <property type="entry name" value="B5"/>
    <property type="match status" value="1"/>
</dbReference>
<dbReference type="SUPFAM" id="SSF46955">
    <property type="entry name" value="Putative DNA-binding domain"/>
    <property type="match status" value="1"/>
</dbReference>
<dbReference type="InterPro" id="IPR009061">
    <property type="entry name" value="DNA-bd_dom_put_sf"/>
</dbReference>